<proteinExistence type="predicted"/>
<dbReference type="EMBL" id="JACASE010000008">
    <property type="protein sequence ID" value="KAF6441133.1"/>
    <property type="molecule type" value="Genomic_DNA"/>
</dbReference>
<organism evidence="1 2">
    <name type="scientific">Rousettus aegyptiacus</name>
    <name type="common">Egyptian fruit bat</name>
    <name type="synonym">Pteropus aegyptiacus</name>
    <dbReference type="NCBI Taxonomy" id="9407"/>
    <lineage>
        <taxon>Eukaryota</taxon>
        <taxon>Metazoa</taxon>
        <taxon>Chordata</taxon>
        <taxon>Craniata</taxon>
        <taxon>Vertebrata</taxon>
        <taxon>Euteleostomi</taxon>
        <taxon>Mammalia</taxon>
        <taxon>Eutheria</taxon>
        <taxon>Laurasiatheria</taxon>
        <taxon>Chiroptera</taxon>
        <taxon>Yinpterochiroptera</taxon>
        <taxon>Pteropodoidea</taxon>
        <taxon>Pteropodidae</taxon>
        <taxon>Rousettinae</taxon>
        <taxon>Rousettus</taxon>
    </lineage>
</organism>
<gene>
    <name evidence="1" type="ORF">HJG63_012297</name>
</gene>
<accession>A0A7J8F0E4</accession>
<name>A0A7J8F0E4_ROUAE</name>
<sequence length="134" mass="15686">MLIIIIFVKNKHVYNRHVNKTVKDPLSNSKLMTNKVLHSLISADLKFQPEILLPPDFLKFMLLQPNYQWIFPWPFLRPLLIMVLYCYEIVPGFLPGQLPPCLLRFISRVFSSMFCIGFQANRKLLKSHPSVDLT</sequence>
<evidence type="ECO:0000313" key="1">
    <source>
        <dbReference type="EMBL" id="KAF6441133.1"/>
    </source>
</evidence>
<protein>
    <submittedName>
        <fullName evidence="1">Uncharacterized protein</fullName>
    </submittedName>
</protein>
<evidence type="ECO:0000313" key="2">
    <source>
        <dbReference type="Proteomes" id="UP000593571"/>
    </source>
</evidence>
<reference evidence="1 2" key="1">
    <citation type="journal article" date="2020" name="Nature">
        <title>Six reference-quality genomes reveal evolution of bat adaptations.</title>
        <authorList>
            <person name="Jebb D."/>
            <person name="Huang Z."/>
            <person name="Pippel M."/>
            <person name="Hughes G.M."/>
            <person name="Lavrichenko K."/>
            <person name="Devanna P."/>
            <person name="Winkler S."/>
            <person name="Jermiin L.S."/>
            <person name="Skirmuntt E.C."/>
            <person name="Katzourakis A."/>
            <person name="Burkitt-Gray L."/>
            <person name="Ray D.A."/>
            <person name="Sullivan K.A.M."/>
            <person name="Roscito J.G."/>
            <person name="Kirilenko B.M."/>
            <person name="Davalos L.M."/>
            <person name="Corthals A.P."/>
            <person name="Power M.L."/>
            <person name="Jones G."/>
            <person name="Ransome R.D."/>
            <person name="Dechmann D.K.N."/>
            <person name="Locatelli A.G."/>
            <person name="Puechmaille S.J."/>
            <person name="Fedrigo O."/>
            <person name="Jarvis E.D."/>
            <person name="Hiller M."/>
            <person name="Vernes S.C."/>
            <person name="Myers E.W."/>
            <person name="Teeling E.C."/>
        </authorList>
    </citation>
    <scope>NUCLEOTIDE SEQUENCE [LARGE SCALE GENOMIC DNA]</scope>
    <source>
        <strain evidence="1">MRouAeg1</strain>
        <tissue evidence="1">Muscle</tissue>
    </source>
</reference>
<keyword evidence="2" id="KW-1185">Reference proteome</keyword>
<dbReference type="AlphaFoldDB" id="A0A7J8F0E4"/>
<dbReference type="Proteomes" id="UP000593571">
    <property type="component" value="Unassembled WGS sequence"/>
</dbReference>
<comment type="caution">
    <text evidence="1">The sequence shown here is derived from an EMBL/GenBank/DDBJ whole genome shotgun (WGS) entry which is preliminary data.</text>
</comment>